<organism evidence="1 2">
    <name type="scientific">Cnephaeus nilssonii</name>
    <name type="common">Northern bat</name>
    <name type="synonym">Eptesicus nilssonii</name>
    <dbReference type="NCBI Taxonomy" id="3371016"/>
    <lineage>
        <taxon>Eukaryota</taxon>
        <taxon>Metazoa</taxon>
        <taxon>Chordata</taxon>
        <taxon>Craniata</taxon>
        <taxon>Vertebrata</taxon>
        <taxon>Euteleostomi</taxon>
        <taxon>Mammalia</taxon>
        <taxon>Eutheria</taxon>
        <taxon>Laurasiatheria</taxon>
        <taxon>Chiroptera</taxon>
        <taxon>Yangochiroptera</taxon>
        <taxon>Vespertilionidae</taxon>
        <taxon>Cnephaeus</taxon>
    </lineage>
</organism>
<evidence type="ECO:0000313" key="1">
    <source>
        <dbReference type="EMBL" id="KAK1338457.1"/>
    </source>
</evidence>
<reference evidence="1" key="1">
    <citation type="submission" date="2023-06" db="EMBL/GenBank/DDBJ databases">
        <title>Reference genome for the Northern bat (Eptesicus nilssonii), a most northern bat species.</title>
        <authorList>
            <person name="Laine V.N."/>
            <person name="Pulliainen A.T."/>
            <person name="Lilley T.M."/>
        </authorList>
    </citation>
    <scope>NUCLEOTIDE SEQUENCE</scope>
    <source>
        <strain evidence="1">BLF_Eptnil</strain>
        <tissue evidence="1">Kidney</tissue>
    </source>
</reference>
<accession>A0AA40HX40</accession>
<gene>
    <name evidence="1" type="ORF">QTO34_001573</name>
</gene>
<dbReference type="EMBL" id="JAULJE010000010">
    <property type="protein sequence ID" value="KAK1338457.1"/>
    <property type="molecule type" value="Genomic_DNA"/>
</dbReference>
<dbReference type="PANTHER" id="PTHR46532">
    <property type="entry name" value="MALE FERTILITY FACTOR KL5"/>
    <property type="match status" value="1"/>
</dbReference>
<dbReference type="InterPro" id="IPR026983">
    <property type="entry name" value="DHC"/>
</dbReference>
<proteinExistence type="predicted"/>
<comment type="caution">
    <text evidence="1">The sequence shown here is derived from an EMBL/GenBank/DDBJ whole genome shotgun (WGS) entry which is preliminary data.</text>
</comment>
<dbReference type="GO" id="GO:0051959">
    <property type="term" value="F:dynein light intermediate chain binding"/>
    <property type="evidence" value="ECO:0007669"/>
    <property type="project" value="InterPro"/>
</dbReference>
<dbReference type="GO" id="GO:0007018">
    <property type="term" value="P:microtubule-based movement"/>
    <property type="evidence" value="ECO:0007669"/>
    <property type="project" value="InterPro"/>
</dbReference>
<dbReference type="PANTHER" id="PTHR46532:SF11">
    <property type="entry name" value="DYNEIN AXONEMAL HEAVY CHAIN 12"/>
    <property type="match status" value="1"/>
</dbReference>
<name>A0AA40HX40_CNENI</name>
<protein>
    <submittedName>
        <fullName evidence="1">Uncharacterized protein</fullName>
    </submittedName>
</protein>
<keyword evidence="2" id="KW-1185">Reference proteome</keyword>
<dbReference type="GO" id="GO:0045505">
    <property type="term" value="F:dynein intermediate chain binding"/>
    <property type="evidence" value="ECO:0007669"/>
    <property type="project" value="InterPro"/>
</dbReference>
<sequence length="121" mass="14023">MSAVLQALSQATFVTPEDEQWFNAHIIRAIEENINSEVTAYIHPEPYFVDFLREMPEPTGDEPEDTLFEVPKIYELVPSYEFLSEKLQFYQKQFNEIIRGTSLDLDEKGWKGSVSCKSVKI</sequence>
<dbReference type="GO" id="GO:0005858">
    <property type="term" value="C:axonemal dynein complex"/>
    <property type="evidence" value="ECO:0007669"/>
    <property type="project" value="TreeGrafter"/>
</dbReference>
<dbReference type="Proteomes" id="UP001177744">
    <property type="component" value="Unassembled WGS sequence"/>
</dbReference>
<dbReference type="Gene3D" id="1.20.920.30">
    <property type="match status" value="1"/>
</dbReference>
<dbReference type="AlphaFoldDB" id="A0AA40HX40"/>
<evidence type="ECO:0000313" key="2">
    <source>
        <dbReference type="Proteomes" id="UP001177744"/>
    </source>
</evidence>